<evidence type="ECO:0000256" key="1">
    <source>
        <dbReference type="ARBA" id="ARBA00004245"/>
    </source>
</evidence>
<reference evidence="5" key="3">
    <citation type="submission" date="2025-08" db="UniProtKB">
        <authorList>
            <consortium name="Ensembl"/>
        </authorList>
    </citation>
    <scope>IDENTIFICATION</scope>
    <source>
        <strain evidence="5">C57BL/6J</strain>
    </source>
</reference>
<comment type="similarity">
    <text evidence="4">Belongs to the actin family. ARP1 subfamily.</text>
</comment>
<organism evidence="5 7">
    <name type="scientific">Mus musculus</name>
    <name type="common">Mouse</name>
    <dbReference type="NCBI Taxonomy" id="10090"/>
    <lineage>
        <taxon>Eukaryota</taxon>
        <taxon>Metazoa</taxon>
        <taxon>Chordata</taxon>
        <taxon>Craniata</taxon>
        <taxon>Vertebrata</taxon>
        <taxon>Euteleostomi</taxon>
        <taxon>Mammalia</taxon>
        <taxon>Eutheria</taxon>
        <taxon>Euarchontoglires</taxon>
        <taxon>Glires</taxon>
        <taxon>Rodentia</taxon>
        <taxon>Myomorpha</taxon>
        <taxon>Muroidea</taxon>
        <taxon>Muridae</taxon>
        <taxon>Murinae</taxon>
        <taxon>Mus</taxon>
        <taxon>Mus</taxon>
    </lineage>
</organism>
<evidence type="ECO:0000313" key="6">
    <source>
        <dbReference type="MGI" id="MGI:1858964"/>
    </source>
</evidence>
<dbReference type="jPOST" id="A0A494BAH0"/>
<gene>
    <name evidence="5 6" type="primary">Actr1a</name>
</gene>
<dbReference type="Proteomes" id="UP000000589">
    <property type="component" value="Chromosome 19"/>
</dbReference>
<dbReference type="Ensembl" id="ENSMUST00000237477.2">
    <property type="protein sequence ID" value="ENSMUSP00000158084.2"/>
    <property type="gene ID" value="ENSMUSG00000025228.6"/>
</dbReference>
<reference evidence="5 7" key="2">
    <citation type="journal article" date="2011" name="PLoS Biol.">
        <title>Modernizing reference genome assemblies.</title>
        <authorList>
            <person name="Church D.M."/>
            <person name="Schneider V.A."/>
            <person name="Graves T."/>
            <person name="Auger K."/>
            <person name="Cunningham F."/>
            <person name="Bouk N."/>
            <person name="Chen H.C."/>
            <person name="Agarwala R."/>
            <person name="McLaren W.M."/>
            <person name="Ritchie G.R."/>
            <person name="Albracht D."/>
            <person name="Kremitzki M."/>
            <person name="Rock S."/>
            <person name="Kotkiewicz H."/>
            <person name="Kremitzki C."/>
            <person name="Wollam A."/>
            <person name="Trani L."/>
            <person name="Fulton L."/>
            <person name="Fulton R."/>
            <person name="Matthews L."/>
            <person name="Whitehead S."/>
            <person name="Chow W."/>
            <person name="Torrance J."/>
            <person name="Dunn M."/>
            <person name="Harden G."/>
            <person name="Threadgold G."/>
            <person name="Wood J."/>
            <person name="Collins J."/>
            <person name="Heath P."/>
            <person name="Griffiths G."/>
            <person name="Pelan S."/>
            <person name="Grafham D."/>
            <person name="Eichler E.E."/>
            <person name="Weinstock G."/>
            <person name="Mardis E.R."/>
            <person name="Wilson R.K."/>
            <person name="Howe K."/>
            <person name="Flicek P."/>
            <person name="Hubbard T."/>
        </authorList>
    </citation>
    <scope>NUCLEOTIDE SEQUENCE [LARGE SCALE GENOMIC DNA]</scope>
    <source>
        <strain evidence="5 7">C57BL/6J</strain>
    </source>
</reference>
<dbReference type="Antibodypedia" id="31450">
    <property type="antibodies" value="264 antibodies from 31 providers"/>
</dbReference>
<sequence>MESYDVIANQPVVIDNGSGVIKAGFAGDQIPKYCFPNYILCS</sequence>
<dbReference type="GO" id="GO:0005856">
    <property type="term" value="C:cytoskeleton"/>
    <property type="evidence" value="ECO:0007669"/>
    <property type="project" value="UniProtKB-SubCell"/>
</dbReference>
<dbReference type="InterPro" id="IPR043129">
    <property type="entry name" value="ATPase_NBD"/>
</dbReference>
<keyword evidence="7" id="KW-1185">Reference proteome</keyword>
<reference evidence="5 7" key="1">
    <citation type="journal article" date="2009" name="PLoS Biol.">
        <title>Lineage-specific biology revealed by a finished genome assembly of the mouse.</title>
        <authorList>
            <consortium name="Mouse Genome Sequencing Consortium"/>
            <person name="Church D.M."/>
            <person name="Goodstadt L."/>
            <person name="Hillier L.W."/>
            <person name="Zody M.C."/>
            <person name="Goldstein S."/>
            <person name="She X."/>
            <person name="Bult C.J."/>
            <person name="Agarwala R."/>
            <person name="Cherry J.L."/>
            <person name="DiCuccio M."/>
            <person name="Hlavina W."/>
            <person name="Kapustin Y."/>
            <person name="Meric P."/>
            <person name="Maglott D."/>
            <person name="Birtle Z."/>
            <person name="Marques A.C."/>
            <person name="Graves T."/>
            <person name="Zhou S."/>
            <person name="Teague B."/>
            <person name="Potamousis K."/>
            <person name="Churas C."/>
            <person name="Place M."/>
            <person name="Herschleb J."/>
            <person name="Runnheim R."/>
            <person name="Forrest D."/>
            <person name="Amos-Landgraf J."/>
            <person name="Schwartz D.C."/>
            <person name="Cheng Z."/>
            <person name="Lindblad-Toh K."/>
            <person name="Eichler E.E."/>
            <person name="Ponting C.P."/>
        </authorList>
    </citation>
    <scope>NUCLEOTIDE SEQUENCE [LARGE SCALE GENOMIC DNA]</scope>
    <source>
        <strain evidence="5 7">C57BL/6J</strain>
    </source>
</reference>
<keyword evidence="8 9" id="KW-1267">Proteomics identification</keyword>
<keyword evidence="2" id="KW-0963">Cytoplasm</keyword>
<dbReference type="AlphaFoldDB" id="A0A494BAH0"/>
<name>A0A494BAH0_MOUSE</name>
<dbReference type="ExpressionAtlas" id="A0A494BAH0">
    <property type="expression patterns" value="baseline and differential"/>
</dbReference>
<comment type="subcellular location">
    <subcellularLocation>
        <location evidence="1">Cytoplasm</location>
        <location evidence="1">Cytoskeleton</location>
    </subcellularLocation>
</comment>
<dbReference type="VEuPathDB" id="HostDB:ENSMUSG00000025228"/>
<evidence type="ECO:0000256" key="2">
    <source>
        <dbReference type="ARBA" id="ARBA00022490"/>
    </source>
</evidence>
<accession>A0A494BAH0</accession>
<evidence type="ECO:0000256" key="3">
    <source>
        <dbReference type="ARBA" id="ARBA00023212"/>
    </source>
</evidence>
<dbReference type="FunFam" id="3.30.420.40:FF:000188">
    <property type="entry name" value="Actin like 6B"/>
    <property type="match status" value="1"/>
</dbReference>
<dbReference type="InterPro" id="IPR004000">
    <property type="entry name" value="Actin"/>
</dbReference>
<protein>
    <submittedName>
        <fullName evidence="5">ARP1 actin-related protein 1A, centractin alpha</fullName>
    </submittedName>
</protein>
<dbReference type="Bgee" id="ENSMUSG00000025228">
    <property type="expression patterns" value="Expressed in ear vesicle and 263 other cell types or tissues"/>
</dbReference>
<reference evidence="5" key="4">
    <citation type="submission" date="2025-09" db="UniProtKB">
        <authorList>
            <consortium name="Ensembl"/>
        </authorList>
    </citation>
    <scope>IDENTIFICATION</scope>
    <source>
        <strain evidence="5">C57BL/6J</strain>
    </source>
</reference>
<dbReference type="MGI" id="MGI:1858964">
    <property type="gene designation" value="Actr1a"/>
</dbReference>
<dbReference type="AGR" id="MGI:1858964"/>
<evidence type="ECO:0007829" key="9">
    <source>
        <dbReference type="ProteomicsDB" id="A0A494BAH0"/>
    </source>
</evidence>
<evidence type="ECO:0000256" key="4">
    <source>
        <dbReference type="ARBA" id="ARBA00038483"/>
    </source>
</evidence>
<keyword evidence="3" id="KW-0206">Cytoskeleton</keyword>
<dbReference type="Gene3D" id="3.30.420.40">
    <property type="match status" value="1"/>
</dbReference>
<dbReference type="SMR" id="A0A494BAH0"/>
<evidence type="ECO:0007829" key="8">
    <source>
        <dbReference type="PeptideAtlas" id="A0A494BAH0"/>
    </source>
</evidence>
<dbReference type="Pfam" id="PF00022">
    <property type="entry name" value="Actin"/>
    <property type="match status" value="1"/>
</dbReference>
<dbReference type="GeneTree" id="ENSGT00940000155782"/>
<proteinExistence type="evidence at protein level"/>
<evidence type="ECO:0000313" key="5">
    <source>
        <dbReference type="Ensembl" id="ENSMUSP00000158084.2"/>
    </source>
</evidence>
<evidence type="ECO:0000313" key="7">
    <source>
        <dbReference type="Proteomes" id="UP000000589"/>
    </source>
</evidence>
<dbReference type="SUPFAM" id="SSF53067">
    <property type="entry name" value="Actin-like ATPase domain"/>
    <property type="match status" value="1"/>
</dbReference>